<organism evidence="1 2">
    <name type="scientific">Chaetomium tenue</name>
    <dbReference type="NCBI Taxonomy" id="1854479"/>
    <lineage>
        <taxon>Eukaryota</taxon>
        <taxon>Fungi</taxon>
        <taxon>Dikarya</taxon>
        <taxon>Ascomycota</taxon>
        <taxon>Pezizomycotina</taxon>
        <taxon>Sordariomycetes</taxon>
        <taxon>Sordariomycetidae</taxon>
        <taxon>Sordariales</taxon>
        <taxon>Chaetomiaceae</taxon>
        <taxon>Chaetomium</taxon>
    </lineage>
</organism>
<accession>A0ACB7PLD1</accession>
<reference evidence="1 2" key="1">
    <citation type="journal article" date="2021" name="Nat. Commun.">
        <title>Genetic determinants of endophytism in the Arabidopsis root mycobiome.</title>
        <authorList>
            <person name="Mesny F."/>
            <person name="Miyauchi S."/>
            <person name="Thiergart T."/>
            <person name="Pickel B."/>
            <person name="Atanasova L."/>
            <person name="Karlsson M."/>
            <person name="Huettel B."/>
            <person name="Barry K.W."/>
            <person name="Haridas S."/>
            <person name="Chen C."/>
            <person name="Bauer D."/>
            <person name="Andreopoulos W."/>
            <person name="Pangilinan J."/>
            <person name="LaButti K."/>
            <person name="Riley R."/>
            <person name="Lipzen A."/>
            <person name="Clum A."/>
            <person name="Drula E."/>
            <person name="Henrissat B."/>
            <person name="Kohler A."/>
            <person name="Grigoriev I.V."/>
            <person name="Martin F.M."/>
            <person name="Hacquard S."/>
        </authorList>
    </citation>
    <scope>NUCLEOTIDE SEQUENCE [LARGE SCALE GENOMIC DNA]</scope>
    <source>
        <strain evidence="1 2">MPI-SDFR-AT-0079</strain>
    </source>
</reference>
<sequence length="204" mass="23260">MGSLRTGIVGLLALHPSSILGPVALFRYLKCEQELREHKTNRDDIHPAVCCCYYPALKHTRRELSVMKDRPGCQVARITDPLEPWMWDEVGRIGKPRYSLARVFPAPPNLPDLIQQLEKKKGYYHKSSRLCCFVHQLYLSRNIAFTSYWITLSPPRATNRLQLKPPSEVRFQGSFVSHSPARDPTGFPKARTGRRPDSAMLSTS</sequence>
<gene>
    <name evidence="1" type="ORF">F5144DRAFT_124722</name>
</gene>
<evidence type="ECO:0000313" key="2">
    <source>
        <dbReference type="Proteomes" id="UP000724584"/>
    </source>
</evidence>
<name>A0ACB7PLD1_9PEZI</name>
<protein>
    <submittedName>
        <fullName evidence="1">Uncharacterized protein</fullName>
    </submittedName>
</protein>
<keyword evidence="2" id="KW-1185">Reference proteome</keyword>
<dbReference type="EMBL" id="JAGIZQ010000002">
    <property type="protein sequence ID" value="KAH6641181.1"/>
    <property type="molecule type" value="Genomic_DNA"/>
</dbReference>
<evidence type="ECO:0000313" key="1">
    <source>
        <dbReference type="EMBL" id="KAH6641181.1"/>
    </source>
</evidence>
<dbReference type="Proteomes" id="UP000724584">
    <property type="component" value="Unassembled WGS sequence"/>
</dbReference>
<proteinExistence type="predicted"/>
<comment type="caution">
    <text evidence="1">The sequence shown here is derived from an EMBL/GenBank/DDBJ whole genome shotgun (WGS) entry which is preliminary data.</text>
</comment>